<keyword evidence="8 12" id="KW-0285">Flavoprotein</keyword>
<dbReference type="EMBL" id="PEBD01000012">
    <property type="protein sequence ID" value="PHV64770.1"/>
    <property type="molecule type" value="Genomic_DNA"/>
</dbReference>
<dbReference type="EC" id="1.3.3.15" evidence="6 12"/>
<dbReference type="AlphaFoldDB" id="A0A2G3PG45"/>
<comment type="function">
    <text evidence="3 12">Involved in coproporphyrin-dependent heme b biosynthesis. Catalyzes the oxidation of coproporphyrinogen III to coproporphyrin III.</text>
</comment>
<accession>A0A2G3PG45</accession>
<protein>
    <recommendedName>
        <fullName evidence="7 12">Coproporphyrinogen III oxidase</fullName>
        <ecNumber evidence="6 12">1.3.3.15</ecNumber>
    </recommendedName>
</protein>
<evidence type="ECO:0000259" key="13">
    <source>
        <dbReference type="Pfam" id="PF01593"/>
    </source>
</evidence>
<evidence type="ECO:0000256" key="7">
    <source>
        <dbReference type="ARBA" id="ARBA00019046"/>
    </source>
</evidence>
<evidence type="ECO:0000256" key="6">
    <source>
        <dbReference type="ARBA" id="ARBA00012402"/>
    </source>
</evidence>
<evidence type="ECO:0000256" key="11">
    <source>
        <dbReference type="ARBA" id="ARBA00023133"/>
    </source>
</evidence>
<evidence type="ECO:0000256" key="12">
    <source>
        <dbReference type="RuleBase" id="RU364052"/>
    </source>
</evidence>
<evidence type="ECO:0000256" key="2">
    <source>
        <dbReference type="ARBA" id="ARBA00001974"/>
    </source>
</evidence>
<comment type="catalytic activity">
    <reaction evidence="1">
        <text>coproporphyrinogen III + 3 O2 = coproporphyrin III + 3 H2O2</text>
        <dbReference type="Rhea" id="RHEA:43436"/>
        <dbReference type="ChEBI" id="CHEBI:15379"/>
        <dbReference type="ChEBI" id="CHEBI:16240"/>
        <dbReference type="ChEBI" id="CHEBI:57309"/>
        <dbReference type="ChEBI" id="CHEBI:131725"/>
        <dbReference type="EC" id="1.3.3.15"/>
    </reaction>
    <physiologicalReaction direction="left-to-right" evidence="1">
        <dbReference type="Rhea" id="RHEA:43437"/>
    </physiologicalReaction>
</comment>
<dbReference type="PANTHER" id="PTHR42923">
    <property type="entry name" value="PROTOPORPHYRINOGEN OXIDASE"/>
    <property type="match status" value="1"/>
</dbReference>
<evidence type="ECO:0000313" key="14">
    <source>
        <dbReference type="EMBL" id="PHV64770.1"/>
    </source>
</evidence>
<reference evidence="14 15" key="1">
    <citation type="submission" date="2017-10" db="EMBL/GenBank/DDBJ databases">
        <title>The draft genome sequence of Williamsia sp. BULT 1.1 isolated from the semi-arid grassland soils from South Africa.</title>
        <authorList>
            <person name="Kabwe M.H."/>
            <person name="Govender N."/>
            <person name="Mutseka Lunga P."/>
            <person name="Vikram S."/>
            <person name="Makhalanyane T.P."/>
        </authorList>
    </citation>
    <scope>NUCLEOTIDE SEQUENCE [LARGE SCALE GENOMIC DNA]</scope>
    <source>
        <strain evidence="14 15">BULT 1.1</strain>
    </source>
</reference>
<evidence type="ECO:0000256" key="1">
    <source>
        <dbReference type="ARBA" id="ARBA00001755"/>
    </source>
</evidence>
<dbReference type="SUPFAM" id="SSF54373">
    <property type="entry name" value="FAD-linked reductases, C-terminal domain"/>
    <property type="match status" value="1"/>
</dbReference>
<evidence type="ECO:0000256" key="4">
    <source>
        <dbReference type="ARBA" id="ARBA00004744"/>
    </source>
</evidence>
<keyword evidence="10 12" id="KW-0560">Oxidoreductase</keyword>
<dbReference type="Gene3D" id="3.50.50.60">
    <property type="entry name" value="FAD/NAD(P)-binding domain"/>
    <property type="match status" value="1"/>
</dbReference>
<dbReference type="UniPathway" id="UPA00252"/>
<dbReference type="InterPro" id="IPR002937">
    <property type="entry name" value="Amino_oxidase"/>
</dbReference>
<evidence type="ECO:0000256" key="8">
    <source>
        <dbReference type="ARBA" id="ARBA00022630"/>
    </source>
</evidence>
<dbReference type="GO" id="GO:0006783">
    <property type="term" value="P:heme biosynthetic process"/>
    <property type="evidence" value="ECO:0007669"/>
    <property type="project" value="UniProtKB-UniRule"/>
</dbReference>
<evidence type="ECO:0000256" key="10">
    <source>
        <dbReference type="ARBA" id="ARBA00023002"/>
    </source>
</evidence>
<comment type="similarity">
    <text evidence="5 12">Belongs to the protoporphyrinogen/coproporphyrinogen oxidase family. Coproporphyrinogen III oxidase subfamily.</text>
</comment>
<dbReference type="PANTHER" id="PTHR42923:SF3">
    <property type="entry name" value="PROTOPORPHYRINOGEN OXIDASE"/>
    <property type="match status" value="1"/>
</dbReference>
<evidence type="ECO:0000256" key="3">
    <source>
        <dbReference type="ARBA" id="ARBA00002185"/>
    </source>
</evidence>
<dbReference type="Gene3D" id="1.10.3110.10">
    <property type="entry name" value="protoporphyrinogen ix oxidase, domain 3"/>
    <property type="match status" value="1"/>
</dbReference>
<dbReference type="SUPFAM" id="SSF51905">
    <property type="entry name" value="FAD/NAD(P)-binding domain"/>
    <property type="match status" value="1"/>
</dbReference>
<dbReference type="InterPro" id="IPR036188">
    <property type="entry name" value="FAD/NAD-bd_sf"/>
</dbReference>
<evidence type="ECO:0000313" key="15">
    <source>
        <dbReference type="Proteomes" id="UP000225108"/>
    </source>
</evidence>
<comment type="subcellular location">
    <subcellularLocation>
        <location evidence="12">Cytoplasm</location>
    </subcellularLocation>
</comment>
<comment type="pathway">
    <text evidence="4 12">Porphyrin-containing compound metabolism; protoheme biosynthesis.</text>
</comment>
<dbReference type="InterPro" id="IPR004572">
    <property type="entry name" value="Protoporphyrinogen_oxidase"/>
</dbReference>
<dbReference type="Gene3D" id="3.90.660.20">
    <property type="entry name" value="Protoporphyrinogen oxidase, mitochondrial, domain 2"/>
    <property type="match status" value="1"/>
</dbReference>
<organism evidence="14 15">
    <name type="scientific">Williamsia marianensis</name>
    <dbReference type="NCBI Taxonomy" id="85044"/>
    <lineage>
        <taxon>Bacteria</taxon>
        <taxon>Bacillati</taxon>
        <taxon>Actinomycetota</taxon>
        <taxon>Actinomycetes</taxon>
        <taxon>Mycobacteriales</taxon>
        <taxon>Nocardiaceae</taxon>
        <taxon>Williamsia</taxon>
    </lineage>
</organism>
<dbReference type="GO" id="GO:0004729">
    <property type="term" value="F:oxygen-dependent protoporphyrinogen oxidase activity"/>
    <property type="evidence" value="ECO:0007669"/>
    <property type="project" value="UniProtKB-UniRule"/>
</dbReference>
<keyword evidence="9 12" id="KW-0274">FAD</keyword>
<dbReference type="NCBIfam" id="TIGR00562">
    <property type="entry name" value="proto_IX_ox"/>
    <property type="match status" value="1"/>
</dbReference>
<keyword evidence="11 12" id="KW-0350">Heme biosynthesis</keyword>
<dbReference type="RefSeq" id="WP_099385025.1">
    <property type="nucleotide sequence ID" value="NZ_PEBD01000012.1"/>
</dbReference>
<feature type="domain" description="Amine oxidase" evidence="13">
    <location>
        <begin position="11"/>
        <end position="446"/>
    </location>
</feature>
<comment type="caution">
    <text evidence="14">The sequence shown here is derived from an EMBL/GenBank/DDBJ whole genome shotgun (WGS) entry which is preliminary data.</text>
</comment>
<name>A0A2G3PG45_WILMA</name>
<comment type="cofactor">
    <cofactor evidence="2 12">
        <name>FAD</name>
        <dbReference type="ChEBI" id="CHEBI:57692"/>
    </cofactor>
</comment>
<sequence>MTRVAVLGGGISGLTAAYRLRTLLGSDAVIDLFEASPVLGGTLRTAELDGHHVDVGAEAFLVRRPEVAALVDELGLTPSLVHPGVLGPNVLSGSTLKAMARPTVMGIPGGPDAVRHLAEADDLARMADEPQRPLDWQAGQDMSIGALIGDRFGRSIVDRSVDPMLGGVYSARADDLGVRAVVPALAARLDADAPSLTAAVTDLLAASGGSGPVFGALAGGYRQLVDELGHRCAAGIHTGVAIRQLVRAGSGWMVDDVHYDGVVAALPAPVLARVCATVPEVAEPLTQVDLSGSAVVSLALEAGVDLPQLSGVLVASDESLVHAKAFTFSTRKWNHLAEDAVLVRVSFGRYGTDLESIEDDQLIDWAVADLATVIALAGGGEVRVGPRDAVVQRWPGGLPRYAPGHASLVAEVDRSRPPGLVLAGATFDGVGVPACVGRADRAARQLVADLAVDGPRSTHLR</sequence>
<dbReference type="InterPro" id="IPR050464">
    <property type="entry name" value="Zeta_carotene_desat/Oxidored"/>
</dbReference>
<dbReference type="Proteomes" id="UP000225108">
    <property type="component" value="Unassembled WGS sequence"/>
</dbReference>
<evidence type="ECO:0000256" key="9">
    <source>
        <dbReference type="ARBA" id="ARBA00022827"/>
    </source>
</evidence>
<dbReference type="Pfam" id="PF01593">
    <property type="entry name" value="Amino_oxidase"/>
    <property type="match status" value="1"/>
</dbReference>
<gene>
    <name evidence="14" type="primary">hemG</name>
    <name evidence="14" type="ORF">CSW57_23665</name>
</gene>
<evidence type="ECO:0000256" key="5">
    <source>
        <dbReference type="ARBA" id="ARBA00008310"/>
    </source>
</evidence>
<proteinExistence type="inferred from homology"/>
<keyword evidence="12" id="KW-0963">Cytoplasm</keyword>
<dbReference type="GO" id="GO:0005737">
    <property type="term" value="C:cytoplasm"/>
    <property type="evidence" value="ECO:0007669"/>
    <property type="project" value="UniProtKB-SubCell"/>
</dbReference>